<feature type="region of interest" description="Disordered" evidence="1">
    <location>
        <begin position="50"/>
        <end position="114"/>
    </location>
</feature>
<proteinExistence type="predicted"/>
<organism evidence="2 3">
    <name type="scientific">Phyllostomus discolor</name>
    <name type="common">pale spear-nosed bat</name>
    <dbReference type="NCBI Taxonomy" id="89673"/>
    <lineage>
        <taxon>Eukaryota</taxon>
        <taxon>Metazoa</taxon>
        <taxon>Chordata</taxon>
        <taxon>Craniata</taxon>
        <taxon>Vertebrata</taxon>
        <taxon>Euteleostomi</taxon>
        <taxon>Mammalia</taxon>
        <taxon>Eutheria</taxon>
        <taxon>Laurasiatheria</taxon>
        <taxon>Chiroptera</taxon>
        <taxon>Yangochiroptera</taxon>
        <taxon>Phyllostomidae</taxon>
        <taxon>Phyllostominae</taxon>
        <taxon>Phyllostomus</taxon>
    </lineage>
</organism>
<reference evidence="2 3" key="1">
    <citation type="journal article" date="2020" name="Nature">
        <title>Six reference-quality genomes reveal evolution of bat adaptations.</title>
        <authorList>
            <person name="Jebb D."/>
            <person name="Huang Z."/>
            <person name="Pippel M."/>
            <person name="Hughes G.M."/>
            <person name="Lavrichenko K."/>
            <person name="Devanna P."/>
            <person name="Winkler S."/>
            <person name="Jermiin L.S."/>
            <person name="Skirmuntt E.C."/>
            <person name="Katzourakis A."/>
            <person name="Burkitt-Gray L."/>
            <person name="Ray D.A."/>
            <person name="Sullivan K.A.M."/>
            <person name="Roscito J.G."/>
            <person name="Kirilenko B.M."/>
            <person name="Davalos L.M."/>
            <person name="Corthals A.P."/>
            <person name="Power M.L."/>
            <person name="Jones G."/>
            <person name="Ransome R.D."/>
            <person name="Dechmann D.K.N."/>
            <person name="Locatelli A.G."/>
            <person name="Puechmaille S.J."/>
            <person name="Fedrigo O."/>
            <person name="Jarvis E.D."/>
            <person name="Hiller M."/>
            <person name="Vernes S.C."/>
            <person name="Myers E.W."/>
            <person name="Teeling E.C."/>
        </authorList>
    </citation>
    <scope>NUCLEOTIDE SEQUENCE [LARGE SCALE GENOMIC DNA]</scope>
    <source>
        <strain evidence="2">Bat1K_MPI-CBG_1</strain>
    </source>
</reference>
<dbReference type="AlphaFoldDB" id="A0A833Z713"/>
<accession>A0A833Z713</accession>
<dbReference type="Proteomes" id="UP000664940">
    <property type="component" value="Unassembled WGS sequence"/>
</dbReference>
<protein>
    <submittedName>
        <fullName evidence="2">Uncharacterized protein</fullName>
    </submittedName>
</protein>
<gene>
    <name evidence="2" type="ORF">HJG60_008386</name>
</gene>
<feature type="compositionally biased region" description="Basic and acidic residues" evidence="1">
    <location>
        <begin position="61"/>
        <end position="78"/>
    </location>
</feature>
<evidence type="ECO:0000313" key="3">
    <source>
        <dbReference type="Proteomes" id="UP000664940"/>
    </source>
</evidence>
<dbReference type="EMBL" id="JABVXQ010000011">
    <property type="protein sequence ID" value="KAF6086180.1"/>
    <property type="molecule type" value="Genomic_DNA"/>
</dbReference>
<sequence>MSGEATDPNDWNFPPRFALTTRIELPPLTLEFPKMVSIRTEREQTCRNVYLPAAASVGHPGRKDSPPPHPQNEDREGAWRCSHTSPGDEAPPARPSRPGLSLPGRPAQPRDPTKALVCRVPSLYGFCNKKC</sequence>
<evidence type="ECO:0000256" key="1">
    <source>
        <dbReference type="SAM" id="MobiDB-lite"/>
    </source>
</evidence>
<comment type="caution">
    <text evidence="2">The sequence shown here is derived from an EMBL/GenBank/DDBJ whole genome shotgun (WGS) entry which is preliminary data.</text>
</comment>
<name>A0A833Z713_9CHIR</name>
<evidence type="ECO:0000313" key="2">
    <source>
        <dbReference type="EMBL" id="KAF6086180.1"/>
    </source>
</evidence>